<accession>A0A892ZMZ2</accession>
<dbReference type="GO" id="GO:0005886">
    <property type="term" value="C:plasma membrane"/>
    <property type="evidence" value="ECO:0007669"/>
    <property type="project" value="UniProtKB-SubCell"/>
</dbReference>
<evidence type="ECO:0000313" key="10">
    <source>
        <dbReference type="EMBL" id="QRQ83066.1"/>
    </source>
</evidence>
<sequence>MPAMKAIPVNSPYIANAPILVSATLAALGVWYFNAVDESPALFLGIIAGGLVDLDNRLTGRLRNVFFTLLHFSAASLLVQLTVQQPWLFAALMTTAAFTVTMAGALDVRYRTIAFGTLLVMMYTVLTYLPHIPWYINPLMIVCGTMLYSLCTLVLHLLLPHRPVQENMAQAWRKLGELMMVKAQFFDPDEADYLASKEVTLAMKNTAVINAFNQCRSALFYRLRSQHRHPRTMRMLQYYLAAQNLHERITSRHVEYRDFAHRLEHSDLIYRIQRLIVLQAQACANMAESLHNNRDFACDDTLKRAGAGLRNALALHLQQHPHSPNHHALSQLVDNILAISSQLQRLENVKLSDMENGDATRIAGQDLERPGEMWRALISHCTLESAVFRHAVRMALISAASCLLVAGLDLHFGYWILLTALIVCQPNYSATTTRLKQRILGTVLGVLVGALLPYFALSLPSQLAVMVISGTLFFAFRTRRYSFSTFFITVQALAGFSLIGLDAHTALYSRILDTVIGAGLAWVAVSYLWPDWHYLTLGKTGVRALQGDAGYLQQILAQLQQGHTDDVNYRVARRLAHERAAALSNTVSDMSIEPQKYGTKLQDGFTLLQLNYALISSISALGAMRSHMAAHRSELANSDFWPLFLAAGAQLVALMQHTDTREPEAFQAALQQTRTALAALQSHEHSQQPGQHLLWQQLQHISDKLPLYFDTLRHSLDQYDEADIAPANGSGSVAA</sequence>
<dbReference type="Pfam" id="PF12805">
    <property type="entry name" value="FUSC-like"/>
    <property type="match status" value="1"/>
</dbReference>
<feature type="transmembrane region" description="Helical" evidence="7">
    <location>
        <begin position="12"/>
        <end position="33"/>
    </location>
</feature>
<evidence type="ECO:0000256" key="3">
    <source>
        <dbReference type="ARBA" id="ARBA00022692"/>
    </source>
</evidence>
<dbReference type="InterPro" id="IPR010019">
    <property type="entry name" value="Integral_membrane_YccS"/>
</dbReference>
<evidence type="ECO:0000259" key="8">
    <source>
        <dbReference type="Pfam" id="PF12805"/>
    </source>
</evidence>
<feature type="transmembrane region" description="Helical" evidence="7">
    <location>
        <begin position="113"/>
        <end position="129"/>
    </location>
</feature>
<proteinExistence type="inferred from homology"/>
<dbReference type="NCBIfam" id="TIGR01666">
    <property type="entry name" value="YCCS"/>
    <property type="match status" value="1"/>
</dbReference>
<dbReference type="EMBL" id="CP069798">
    <property type="protein sequence ID" value="QRQ83066.1"/>
    <property type="molecule type" value="Genomic_DNA"/>
</dbReference>
<name>A0A892ZMZ2_9NEIS</name>
<evidence type="ECO:0000256" key="6">
    <source>
        <dbReference type="ARBA" id="ARBA00043993"/>
    </source>
</evidence>
<keyword evidence="2" id="KW-1003">Cell membrane</keyword>
<dbReference type="Pfam" id="PF13515">
    <property type="entry name" value="FUSC_2"/>
    <property type="match status" value="1"/>
</dbReference>
<evidence type="ECO:0000256" key="1">
    <source>
        <dbReference type="ARBA" id="ARBA00004651"/>
    </source>
</evidence>
<evidence type="ECO:0000256" key="2">
    <source>
        <dbReference type="ARBA" id="ARBA00022475"/>
    </source>
</evidence>
<evidence type="ECO:0000256" key="5">
    <source>
        <dbReference type="ARBA" id="ARBA00023136"/>
    </source>
</evidence>
<dbReference type="InterPro" id="IPR049453">
    <property type="entry name" value="Memb_transporter_dom"/>
</dbReference>
<feature type="transmembrane region" description="Helical" evidence="7">
    <location>
        <begin position="483"/>
        <end position="501"/>
    </location>
</feature>
<gene>
    <name evidence="10" type="primary">yccS</name>
    <name evidence="10" type="ORF">JQU52_06825</name>
</gene>
<keyword evidence="4 7" id="KW-1133">Transmembrane helix</keyword>
<keyword evidence="5 7" id="KW-0472">Membrane</keyword>
<dbReference type="PANTHER" id="PTHR30509:SF8">
    <property type="entry name" value="INNER MEMBRANE PROTEIN YCCS"/>
    <property type="match status" value="1"/>
</dbReference>
<feature type="transmembrane region" description="Helical" evidence="7">
    <location>
        <begin position="87"/>
        <end position="106"/>
    </location>
</feature>
<keyword evidence="11" id="KW-1185">Reference proteome</keyword>
<dbReference type="NCBIfam" id="TIGR01667">
    <property type="entry name" value="YCCS_YHFK"/>
    <property type="match status" value="1"/>
</dbReference>
<evidence type="ECO:0000313" key="11">
    <source>
        <dbReference type="Proteomes" id="UP000653156"/>
    </source>
</evidence>
<comment type="subcellular location">
    <subcellularLocation>
        <location evidence="1">Cell membrane</location>
        <topology evidence="1">Multi-pass membrane protein</topology>
    </subcellularLocation>
</comment>
<feature type="transmembrane region" description="Helical" evidence="7">
    <location>
        <begin position="395"/>
        <end position="423"/>
    </location>
</feature>
<dbReference type="InterPro" id="IPR010020">
    <property type="entry name" value="Integral_membrane_YCCS_YHJK"/>
</dbReference>
<dbReference type="AlphaFoldDB" id="A0A892ZMZ2"/>
<protein>
    <submittedName>
        <fullName evidence="10">TIGR01666 family membrane protein</fullName>
    </submittedName>
</protein>
<dbReference type="Proteomes" id="UP000653156">
    <property type="component" value="Chromosome"/>
</dbReference>
<comment type="similarity">
    <text evidence="6">Belongs to the YccS/YhfK family.</text>
</comment>
<evidence type="ECO:0000259" key="9">
    <source>
        <dbReference type="Pfam" id="PF13515"/>
    </source>
</evidence>
<evidence type="ECO:0000256" key="4">
    <source>
        <dbReference type="ARBA" id="ARBA00022989"/>
    </source>
</evidence>
<feature type="domain" description="Integral membrane protein YccS N-terminal" evidence="8">
    <location>
        <begin position="64"/>
        <end position="343"/>
    </location>
</feature>
<dbReference type="KEGG" id="ptes:JQU52_06825"/>
<dbReference type="InterPro" id="IPR032692">
    <property type="entry name" value="YccS_N"/>
</dbReference>
<evidence type="ECO:0000256" key="7">
    <source>
        <dbReference type="SAM" id="Phobius"/>
    </source>
</evidence>
<reference evidence="10" key="1">
    <citation type="submission" date="2021-02" db="EMBL/GenBank/DDBJ databases">
        <title>Neisseriaceae sp. 26B isolated from the cloaca of a Common Toad-headed Turtle (Mesoclemmys nasuta).</title>
        <authorList>
            <person name="Spergser J."/>
            <person name="Busse H.-J."/>
        </authorList>
    </citation>
    <scope>NUCLEOTIDE SEQUENCE</scope>
    <source>
        <strain evidence="10">26B</strain>
    </source>
</reference>
<organism evidence="10 11">
    <name type="scientific">Paralysiella testudinis</name>
    <dbReference type="NCBI Taxonomy" id="2809020"/>
    <lineage>
        <taxon>Bacteria</taxon>
        <taxon>Pseudomonadati</taxon>
        <taxon>Pseudomonadota</taxon>
        <taxon>Betaproteobacteria</taxon>
        <taxon>Neisseriales</taxon>
        <taxon>Neisseriaceae</taxon>
        <taxon>Paralysiella</taxon>
    </lineage>
</organism>
<dbReference type="RefSeq" id="WP_230340364.1">
    <property type="nucleotide sequence ID" value="NZ_CP069798.1"/>
</dbReference>
<keyword evidence="3 7" id="KW-0812">Transmembrane</keyword>
<feature type="transmembrane region" description="Helical" evidence="7">
    <location>
        <begin position="507"/>
        <end position="529"/>
    </location>
</feature>
<feature type="transmembrane region" description="Helical" evidence="7">
    <location>
        <begin position="443"/>
        <end position="476"/>
    </location>
</feature>
<dbReference type="PANTHER" id="PTHR30509">
    <property type="entry name" value="P-HYDROXYBENZOIC ACID EFFLUX PUMP SUBUNIT-RELATED"/>
    <property type="match status" value="1"/>
</dbReference>
<feature type="domain" description="Integral membrane bound transporter" evidence="9">
    <location>
        <begin position="402"/>
        <end position="523"/>
    </location>
</feature>